<accession>A0ABP0S518</accession>
<keyword evidence="4" id="KW-0472">Membrane</keyword>
<dbReference type="InterPro" id="IPR032675">
    <property type="entry name" value="LRR_dom_sf"/>
</dbReference>
<dbReference type="SUPFAM" id="SSF52058">
    <property type="entry name" value="L domain-like"/>
    <property type="match status" value="2"/>
</dbReference>
<keyword evidence="2" id="KW-0812">Transmembrane</keyword>
<gene>
    <name evidence="6" type="ORF">SCF082_LOCUS50033</name>
</gene>
<evidence type="ECO:0000256" key="1">
    <source>
        <dbReference type="ARBA" id="ARBA00004141"/>
    </source>
</evidence>
<dbReference type="InterPro" id="IPR001898">
    <property type="entry name" value="SLC13A/DASS"/>
</dbReference>
<dbReference type="Pfam" id="PF00939">
    <property type="entry name" value="Na_sulph_symp"/>
    <property type="match status" value="1"/>
</dbReference>
<dbReference type="InterPro" id="IPR008615">
    <property type="entry name" value="FNIP"/>
</dbReference>
<dbReference type="PANTHER" id="PTHR32134:SF169">
    <property type="entry name" value="FNIP REPEAT-CONTAINING PROTEIN-RELATED"/>
    <property type="match status" value="1"/>
</dbReference>
<dbReference type="Pfam" id="PF10563">
    <property type="entry name" value="CA_like"/>
    <property type="match status" value="1"/>
</dbReference>
<dbReference type="EMBL" id="CAXAMM010042907">
    <property type="protein sequence ID" value="CAK9107463.1"/>
    <property type="molecule type" value="Genomic_DNA"/>
</dbReference>
<dbReference type="Proteomes" id="UP001642464">
    <property type="component" value="Unassembled WGS sequence"/>
</dbReference>
<comment type="caution">
    <text evidence="6">The sequence shown here is derived from an EMBL/GenBank/DDBJ whole genome shotgun (WGS) entry which is preliminary data.</text>
</comment>
<sequence length="1225" mass="135539">MATDQLEVVGQTLDIQISGLDGHNVVLNVSDEIYGHEFLRILRGRVPRRPGGILSVLVEDKQLSMIATLKEQGIQSSSALFYVFMPGNALRAWKILRGLAGEEDHDHQSLHGMTTLCFGRNAEVNRFQLPSSLEGLTFGDFFQQSLRGLRMPLGLQDLTLGDRFDERLDFHLPQTLKTLTLGQRFNQSLENVVFPESLLQVTLGRAFNQPLEAVKLPCALQTLVLGHDFNQALQHVLLPEGLQYLSFGDRFNQTLDGVRFPGQLRSLKFGACFDQSLEGVTWPEGLEVLELGVNFNQSMDSVSLPGNLQALIFGYCFKHSLERVHLPSSLGKLTLGNFADRLESIHLPRDLVVLTTGHEFNQNLDSATLPPNLLDLTFGARFNQSLRRLELPSTLESLSFGRYYNRSLDDVILPENLRNLTFHDNFNQSLERVHLPAHLESLTFGASFNQPLERVQLPSQLKVLRFGAAFDRALQHVLLPPKLKHLIFGSCFNGFLQGVAWPRNLQVLTFGSRFNQSLHDVELPEHLSTLTLGEEFQQCLTVKLPSQLQALHLGAKWNQGLLSLPPVLKHLSFGSHFNCSLQFLAFPQSLESLVFGANFDQSLENVQLQNLRSLTCESLFGLKPFSASNELFKLSDLVFGACEPDGSTVRMLWLMRKRLEALMQLPSPYNIGKTSKRRPVKLVVRPMCEWLFHHEVFQSSDGQLFEHRVTWSSPVVGSSEERCPTEVQVCSRLRKTKFIAVPLDAGSTGSNVDVVYFQMPQVKEHTLVAPWRISLVLKEFALPDYLMDQSVSARSILSAASSYKQPPSKGPRMLYMRMATSVLSAVVLLGLSNVAEAVTCGDLKTFYKGQQCCGSSSKELTATVPGCPYNFNPPACSMAEPQTPRDLSTGAQGQMTPKAATLTDAQANFLPLVNVHFHYGAEHKSDSYQNGTDSEAYDASSGRRLASNPRPGWMCATDTLSSSQMTPYTFQYCKGDVQVGKSYEVHYVHSSAGVDSDMTDGINVPVLRMLGVRDAVELPQESGHETGNSRFLYHGKVDERPLEGPEATLGPQFKSWRDDMGCCVGSEAAVVFLLQSEGRLKTSVCLVICLHLLKRQREQTWQGANIEALIPCLAIGWIIRFLCPIPAGVSDQACSMIVAVVLRPLPPAAATVVAMSVVVFTGTATLAQGLKAFTDEVVWLVVIAFFLADGFQKTGLGDRIALNVIRAVGGTTWEASGTHLTELVT</sequence>
<dbReference type="Pfam" id="PF05725">
    <property type="entry name" value="FNIP"/>
    <property type="match status" value="8"/>
</dbReference>
<dbReference type="PANTHER" id="PTHR32134">
    <property type="entry name" value="FNIP REPEAT-CONTAINING PROTEIN"/>
    <property type="match status" value="1"/>
</dbReference>
<comment type="subcellular location">
    <subcellularLocation>
        <location evidence="1">Membrane</location>
        <topology evidence="1">Multi-pass membrane protein</topology>
    </subcellularLocation>
</comment>
<dbReference type="InterPro" id="IPR018883">
    <property type="entry name" value="Delta_CA"/>
</dbReference>
<evidence type="ECO:0000256" key="4">
    <source>
        <dbReference type="ARBA" id="ARBA00023136"/>
    </source>
</evidence>
<dbReference type="InterPro" id="IPR051251">
    <property type="entry name" value="STK_FNIP-Repeat"/>
</dbReference>
<evidence type="ECO:0000256" key="2">
    <source>
        <dbReference type="ARBA" id="ARBA00022692"/>
    </source>
</evidence>
<evidence type="ECO:0000256" key="3">
    <source>
        <dbReference type="ARBA" id="ARBA00022989"/>
    </source>
</evidence>
<name>A0ABP0S518_9DINO</name>
<evidence type="ECO:0000256" key="5">
    <source>
        <dbReference type="SAM" id="MobiDB-lite"/>
    </source>
</evidence>
<reference evidence="6 7" key="1">
    <citation type="submission" date="2024-02" db="EMBL/GenBank/DDBJ databases">
        <authorList>
            <person name="Chen Y."/>
            <person name="Shah S."/>
            <person name="Dougan E. K."/>
            <person name="Thang M."/>
            <person name="Chan C."/>
        </authorList>
    </citation>
    <scope>NUCLEOTIDE SEQUENCE [LARGE SCALE GENOMIC DNA]</scope>
</reference>
<organism evidence="6 7">
    <name type="scientific">Durusdinium trenchii</name>
    <dbReference type="NCBI Taxonomy" id="1381693"/>
    <lineage>
        <taxon>Eukaryota</taxon>
        <taxon>Sar</taxon>
        <taxon>Alveolata</taxon>
        <taxon>Dinophyceae</taxon>
        <taxon>Suessiales</taxon>
        <taxon>Symbiodiniaceae</taxon>
        <taxon>Durusdinium</taxon>
    </lineage>
</organism>
<evidence type="ECO:0000313" key="6">
    <source>
        <dbReference type="EMBL" id="CAK9107463.1"/>
    </source>
</evidence>
<keyword evidence="7" id="KW-1185">Reference proteome</keyword>
<proteinExistence type="predicted"/>
<keyword evidence="3" id="KW-1133">Transmembrane helix</keyword>
<evidence type="ECO:0000313" key="7">
    <source>
        <dbReference type="Proteomes" id="UP001642464"/>
    </source>
</evidence>
<protein>
    <submittedName>
        <fullName evidence="6">F-box and FNIP repeat-containing protein L60</fullName>
    </submittedName>
</protein>
<dbReference type="Gene3D" id="3.80.10.10">
    <property type="entry name" value="Ribonuclease Inhibitor"/>
    <property type="match status" value="2"/>
</dbReference>
<feature type="region of interest" description="Disordered" evidence="5">
    <location>
        <begin position="924"/>
        <end position="948"/>
    </location>
</feature>